<dbReference type="Proteomes" id="UP000232003">
    <property type="component" value="Chromosome"/>
</dbReference>
<dbReference type="EMBL" id="CP024785">
    <property type="protein sequence ID" value="AUB35901.1"/>
    <property type="molecule type" value="Genomic_DNA"/>
</dbReference>
<dbReference type="AlphaFoldDB" id="A0A2K8SKD4"/>
<sequence>MVENFFASPAEELGFANLIPKSATQAQGEREQCDFVRWVSS</sequence>
<accession>A0A2K8SKD4</accession>
<reference evidence="1 2" key="1">
    <citation type="submission" date="2017-11" db="EMBL/GenBank/DDBJ databases">
        <title>Complete genome of a free-living desiccation-tolerant cyanobacterium and its photosynthetic adaptation to extreme terrestrial habitat.</title>
        <authorList>
            <person name="Shang J."/>
        </authorList>
    </citation>
    <scope>NUCLEOTIDE SEQUENCE [LARGE SCALE GENOMIC DNA]</scope>
    <source>
        <strain evidence="1 2">CCNUN1</strain>
    </source>
</reference>
<protein>
    <submittedName>
        <fullName evidence="1">Uncharacterized protein</fullName>
    </submittedName>
</protein>
<name>A0A2K8SKD4_9NOSO</name>
<gene>
    <name evidence="1" type="ORF">COO91_01794</name>
</gene>
<evidence type="ECO:0000313" key="2">
    <source>
        <dbReference type="Proteomes" id="UP000232003"/>
    </source>
</evidence>
<evidence type="ECO:0000313" key="1">
    <source>
        <dbReference type="EMBL" id="AUB35901.1"/>
    </source>
</evidence>
<organism evidence="1 2">
    <name type="scientific">Nostoc flagelliforme CCNUN1</name>
    <dbReference type="NCBI Taxonomy" id="2038116"/>
    <lineage>
        <taxon>Bacteria</taxon>
        <taxon>Bacillati</taxon>
        <taxon>Cyanobacteriota</taxon>
        <taxon>Cyanophyceae</taxon>
        <taxon>Nostocales</taxon>
        <taxon>Nostocaceae</taxon>
        <taxon>Nostoc</taxon>
    </lineage>
</organism>
<keyword evidence="2" id="KW-1185">Reference proteome</keyword>
<proteinExistence type="predicted"/>
<dbReference type="KEGG" id="nfl:COO91_01794"/>